<dbReference type="Proteomes" id="UP000030104">
    <property type="component" value="Unassembled WGS sequence"/>
</dbReference>
<evidence type="ECO:0000313" key="3">
    <source>
        <dbReference type="Proteomes" id="UP000030104"/>
    </source>
</evidence>
<feature type="region of interest" description="Disordered" evidence="1">
    <location>
        <begin position="332"/>
        <end position="626"/>
    </location>
</feature>
<dbReference type="AlphaFoldDB" id="A0A0A2LGP9"/>
<feature type="region of interest" description="Disordered" evidence="1">
    <location>
        <begin position="25"/>
        <end position="46"/>
    </location>
</feature>
<feature type="compositionally biased region" description="Polar residues" evidence="1">
    <location>
        <begin position="698"/>
        <end position="721"/>
    </location>
</feature>
<feature type="compositionally biased region" description="Low complexity" evidence="1">
    <location>
        <begin position="347"/>
        <end position="357"/>
    </location>
</feature>
<evidence type="ECO:0000313" key="2">
    <source>
        <dbReference type="EMBL" id="KGO78381.1"/>
    </source>
</evidence>
<keyword evidence="3" id="KW-1185">Reference proteome</keyword>
<feature type="compositionally biased region" description="Basic and acidic residues" evidence="1">
    <location>
        <begin position="396"/>
        <end position="424"/>
    </location>
</feature>
<feature type="compositionally biased region" description="Low complexity" evidence="1">
    <location>
        <begin position="559"/>
        <end position="581"/>
    </location>
</feature>
<dbReference type="EMBL" id="JQGA01000007">
    <property type="protein sequence ID" value="KGO78381.1"/>
    <property type="molecule type" value="Genomic_DNA"/>
</dbReference>
<gene>
    <name evidence="2" type="ORF">PITC_068440</name>
</gene>
<feature type="region of interest" description="Disordered" evidence="1">
    <location>
        <begin position="99"/>
        <end position="124"/>
    </location>
</feature>
<protein>
    <submittedName>
        <fullName evidence="2">Uncharacterized protein</fullName>
    </submittedName>
</protein>
<feature type="compositionally biased region" description="Basic and acidic residues" evidence="1">
    <location>
        <begin position="583"/>
        <end position="597"/>
    </location>
</feature>
<reference evidence="2 3" key="1">
    <citation type="journal article" date="2015" name="Mol. Plant Microbe Interact.">
        <title>Genome, transcriptome, and functional analyses of Penicillium expansum provide new insights into secondary metabolism and pathogenicity.</title>
        <authorList>
            <person name="Ballester A.R."/>
            <person name="Marcet-Houben M."/>
            <person name="Levin E."/>
            <person name="Sela N."/>
            <person name="Selma-Lazaro C."/>
            <person name="Carmona L."/>
            <person name="Wisniewski M."/>
            <person name="Droby S."/>
            <person name="Gonzalez-Candelas L."/>
            <person name="Gabaldon T."/>
        </authorList>
    </citation>
    <scope>NUCLEOTIDE SEQUENCE [LARGE SCALE GENOMIC DNA]</scope>
    <source>
        <strain evidence="2 3">PHI-1</strain>
    </source>
</reference>
<proteinExistence type="predicted"/>
<feature type="region of interest" description="Disordered" evidence="1">
    <location>
        <begin position="660"/>
        <end position="793"/>
    </location>
</feature>
<evidence type="ECO:0000256" key="1">
    <source>
        <dbReference type="SAM" id="MobiDB-lite"/>
    </source>
</evidence>
<feature type="compositionally biased region" description="Low complexity" evidence="1">
    <location>
        <begin position="426"/>
        <end position="438"/>
    </location>
</feature>
<feature type="compositionally biased region" description="Basic residues" evidence="1">
    <location>
        <begin position="723"/>
        <end position="743"/>
    </location>
</feature>
<name>A0A0A2LGP9_PENIT</name>
<comment type="caution">
    <text evidence="2">The sequence shown here is derived from an EMBL/GenBank/DDBJ whole genome shotgun (WGS) entry which is preliminary data.</text>
</comment>
<feature type="compositionally biased region" description="Polar residues" evidence="1">
    <location>
        <begin position="522"/>
        <end position="556"/>
    </location>
</feature>
<dbReference type="OMA" id="CETEWVG"/>
<organism evidence="2 3">
    <name type="scientific">Penicillium italicum</name>
    <name type="common">Blue mold</name>
    <dbReference type="NCBI Taxonomy" id="40296"/>
    <lineage>
        <taxon>Eukaryota</taxon>
        <taxon>Fungi</taxon>
        <taxon>Dikarya</taxon>
        <taxon>Ascomycota</taxon>
        <taxon>Pezizomycotina</taxon>
        <taxon>Eurotiomycetes</taxon>
        <taxon>Eurotiomycetidae</taxon>
        <taxon>Eurotiales</taxon>
        <taxon>Aspergillaceae</taxon>
        <taxon>Penicillium</taxon>
    </lineage>
</organism>
<sequence>MPTVFSKFADGEILPHDTQLAASAEGHDTQLPSSDEPPMSQAEMEQLQAHEDELKARQLKAHQFLEEALLLAAMQCATGETRVPDLVIPGSHEGEVALSEASKSAGQGIGPAQSSPGEWNSNHAGLTLGNGQLRLKVEHWQTPGPKFAVVKNPTGKPKCDLHGEIASPEMMYVDFKIPPGYPCGMLGVLQLMEALFMSPKAISMSNIEIGSAAARRESRNPKRDSYYINWTTPWETAGCRVSWMKAKEKSPIVKFKFVSGRNAKREEQMIVTVDERDEIYQLISGNDPNSYGKYMALPVRIWLRMQWMISEARDTESKLFGKLLVENNSLSSTKKNKGKKASKEFPESAPEPSTAEEGSCENAKSEVSAMPSPEQSVLGQEHTMETVGSQELTEEVSIHEELTKKESTREELPLEPLAREDFTQHESTQQESTEQKSTPKGFTRGASTLTIDTKKSNRRSKGKRKGKGKRTPGSSGSDTGKKDADHVTDHITDHVKDQRGDNQGDDLLPGVQDIARQDVKTEQQLATVAGQQPVNTPRSPITPNDLNTPFSPSFETARTHFSPHTPHPSSSLSSFFTPISVSRKKEDGGEGEVKAEGNEPAEVSDELCFAPRGDEDGLRCSVSDSGDKVWFSDPEEYLGGHETQESVLRRHVTFDVASLGLSRGQETTSLSPTADPPSTSRASSALSTTDSAGPGTYDPTSDGTAQPGDQSPAESSRSGSKSAYKKRKQERRRRRNLMKRQKSRSADVESPVSSASSQGDGEEGRSPSPPESFEDDEPTPTAKQFGNVGAPAPESQMDLRRVGIVCQEEDCQVICGLGDGVSVVCPKCGPFSLVRYCGKSHLWGDVKRHWEICTMLPVLEQHLAGLIPHGDLVGPPMLPCLHLWDTPERHRQALWFSSARDRGDYFVFEELNNPMEAVDAPASHVGLRCSPRVAHIVRFEDAKEKDRFRRCLAICLFAAVEHPALVDYLYRLVRDWMRAHNMWASDKDMDSMLRHQMGFEMGYTVDENRVGLRHACETEWVGADQRHCEDLTCASERRPTLLGNHRMGLGFQRVCEALESNYWILRAHRATHPSVSDVVARTCGAGFSEVLAMDRRTFRRGVGWDGAGTGPMELEMPWSG</sequence>
<dbReference type="HOGENOM" id="CLU_281758_0_0_1"/>
<dbReference type="PhylomeDB" id="A0A0A2LGP9"/>
<feature type="compositionally biased region" description="Polar residues" evidence="1">
    <location>
        <begin position="112"/>
        <end position="124"/>
    </location>
</feature>
<dbReference type="STRING" id="40296.A0A0A2LGP9"/>
<accession>A0A0A2LGP9</accession>
<dbReference type="OrthoDB" id="4757558at2759"/>
<feature type="compositionally biased region" description="Basic residues" evidence="1">
    <location>
        <begin position="456"/>
        <end position="470"/>
    </location>
</feature>
<feature type="compositionally biased region" description="Basic and acidic residues" evidence="1">
    <location>
        <begin position="479"/>
        <end position="502"/>
    </location>
</feature>
<feature type="compositionally biased region" description="Low complexity" evidence="1">
    <location>
        <begin position="678"/>
        <end position="692"/>
    </location>
</feature>